<dbReference type="EMBL" id="MAVT02000018">
    <property type="protein sequence ID" value="POS81143.1"/>
    <property type="molecule type" value="Genomic_DNA"/>
</dbReference>
<feature type="region of interest" description="Disordered" evidence="1">
    <location>
        <begin position="52"/>
        <end position="82"/>
    </location>
</feature>
<gene>
    <name evidence="2" type="ORF">DHEL01_v200466</name>
</gene>
<dbReference type="InParanoid" id="A0A2P5IF65"/>
<sequence>MAKQIVPQYGASCEKTRRTEYRIPAPQFGVVADGLGPLEALDVRAYAPQPRRSLNVITQASPGYPPSQPNTTGPATGGPHGQ</sequence>
<evidence type="ECO:0000256" key="1">
    <source>
        <dbReference type="SAM" id="MobiDB-lite"/>
    </source>
</evidence>
<reference evidence="2" key="1">
    <citation type="submission" date="2017-09" db="EMBL/GenBank/DDBJ databases">
        <title>Polyketide synthases of a Diaporthe helianthi virulent isolate.</title>
        <authorList>
            <person name="Baroncelli R."/>
        </authorList>
    </citation>
    <scope>NUCLEOTIDE SEQUENCE [LARGE SCALE GENOMIC DNA]</scope>
    <source>
        <strain evidence="2">7/96</strain>
    </source>
</reference>
<proteinExistence type="predicted"/>
<organism evidence="2 3">
    <name type="scientific">Diaporthe helianthi</name>
    <dbReference type="NCBI Taxonomy" id="158607"/>
    <lineage>
        <taxon>Eukaryota</taxon>
        <taxon>Fungi</taxon>
        <taxon>Dikarya</taxon>
        <taxon>Ascomycota</taxon>
        <taxon>Pezizomycotina</taxon>
        <taxon>Sordariomycetes</taxon>
        <taxon>Sordariomycetidae</taxon>
        <taxon>Diaporthales</taxon>
        <taxon>Diaporthaceae</taxon>
        <taxon>Diaporthe</taxon>
    </lineage>
</organism>
<keyword evidence="3" id="KW-1185">Reference proteome</keyword>
<protein>
    <submittedName>
        <fullName evidence="2">Uncharacterized protein</fullName>
    </submittedName>
</protein>
<dbReference type="AlphaFoldDB" id="A0A2P5IF65"/>
<accession>A0A2P5IF65</accession>
<evidence type="ECO:0000313" key="3">
    <source>
        <dbReference type="Proteomes" id="UP000094444"/>
    </source>
</evidence>
<comment type="caution">
    <text evidence="2">The sequence shown here is derived from an EMBL/GenBank/DDBJ whole genome shotgun (WGS) entry which is preliminary data.</text>
</comment>
<name>A0A2P5IF65_DIAHE</name>
<dbReference type="Proteomes" id="UP000094444">
    <property type="component" value="Unassembled WGS sequence"/>
</dbReference>
<evidence type="ECO:0000313" key="2">
    <source>
        <dbReference type="EMBL" id="POS81143.1"/>
    </source>
</evidence>